<evidence type="ECO:0000256" key="1">
    <source>
        <dbReference type="ARBA" id="ARBA00001947"/>
    </source>
</evidence>
<sequence length="471" mass="50235">MAEMSRRAALKGAAALPLVPQAVPAFASTPAAGGARPDSDPTDAPRIQERPLFGAVHWTLPNGLRVVLAENRRAPVAAHYLYVSAGAGEDPHGRSGLAHFLEHMMFKGSPNIPSGALSRTVSAEGGQDNAFTSRDVTGYFQIVEASRLPLMMRMESDRLGAVLIPEAEVEPERGVIFEERRSRISANPRARFMERFDAAMWGPQHWRGRPLIGWEDEIRAITREDMVRFHAARYAPSNCVLVVAGDVREADLRRWADEFYGPIPGRADPGRDRAPPPARSPEARLVAQDPAVREASFLRGFAAPSATFGETEMSDPLEVAAHVLGSGPGSRLHAALVETGLAVGAGASYDGDVVGVGTLVVYATPRPGVSPEQIEEAVNRTLGTLVQEGISEGETRRAIRQQTAGALLALDGLGAAPRMLGGSLAIGLPIEAVEFWPQRIAAVTPEAATRAIRGVLSDNPVSTAGWLMPSA</sequence>
<dbReference type="InterPro" id="IPR006311">
    <property type="entry name" value="TAT_signal"/>
</dbReference>
<evidence type="ECO:0000256" key="2">
    <source>
        <dbReference type="ARBA" id="ARBA00007261"/>
    </source>
</evidence>
<evidence type="ECO:0000256" key="3">
    <source>
        <dbReference type="ARBA" id="ARBA00023049"/>
    </source>
</evidence>
<dbReference type="PROSITE" id="PS51318">
    <property type="entry name" value="TAT"/>
    <property type="match status" value="1"/>
</dbReference>
<dbReference type="SUPFAM" id="SSF63411">
    <property type="entry name" value="LuxS/MPP-like metallohydrolase"/>
    <property type="match status" value="2"/>
</dbReference>
<dbReference type="EMBL" id="JAPFQI010000005">
    <property type="protein sequence ID" value="MCW8085838.1"/>
    <property type="molecule type" value="Genomic_DNA"/>
</dbReference>
<dbReference type="InterPro" id="IPR011765">
    <property type="entry name" value="Pept_M16_N"/>
</dbReference>
<keyword evidence="6" id="KW-0732">Signal</keyword>
<dbReference type="Gene3D" id="3.30.830.10">
    <property type="entry name" value="Metalloenzyme, LuxS/M16 peptidase-like"/>
    <property type="match status" value="2"/>
</dbReference>
<dbReference type="InterPro" id="IPR050361">
    <property type="entry name" value="MPP/UQCRC_Complex"/>
</dbReference>
<comment type="similarity">
    <text evidence="2 4">Belongs to the peptidase M16 family.</text>
</comment>
<dbReference type="PROSITE" id="PS00143">
    <property type="entry name" value="INSULINASE"/>
    <property type="match status" value="1"/>
</dbReference>
<dbReference type="InterPro" id="IPR001431">
    <property type="entry name" value="Pept_M16_Zn_BS"/>
</dbReference>
<comment type="cofactor">
    <cofactor evidence="1">
        <name>Zn(2+)</name>
        <dbReference type="ChEBI" id="CHEBI:29105"/>
    </cofactor>
</comment>
<dbReference type="PANTHER" id="PTHR11851">
    <property type="entry name" value="METALLOPROTEASE"/>
    <property type="match status" value="1"/>
</dbReference>
<dbReference type="PANTHER" id="PTHR11851:SF49">
    <property type="entry name" value="MITOCHONDRIAL-PROCESSING PEPTIDASE SUBUNIT ALPHA"/>
    <property type="match status" value="1"/>
</dbReference>
<evidence type="ECO:0000259" key="7">
    <source>
        <dbReference type="Pfam" id="PF00675"/>
    </source>
</evidence>
<organism evidence="9 10">
    <name type="scientific">Sabulicella glaciei</name>
    <dbReference type="NCBI Taxonomy" id="2984948"/>
    <lineage>
        <taxon>Bacteria</taxon>
        <taxon>Pseudomonadati</taxon>
        <taxon>Pseudomonadota</taxon>
        <taxon>Alphaproteobacteria</taxon>
        <taxon>Acetobacterales</taxon>
        <taxon>Acetobacteraceae</taxon>
        <taxon>Sabulicella</taxon>
    </lineage>
</organism>
<evidence type="ECO:0000313" key="9">
    <source>
        <dbReference type="EMBL" id="MCW8085838.1"/>
    </source>
</evidence>
<dbReference type="Proteomes" id="UP001526430">
    <property type="component" value="Unassembled WGS sequence"/>
</dbReference>
<comment type="caution">
    <text evidence="9">The sequence shown here is derived from an EMBL/GenBank/DDBJ whole genome shotgun (WGS) entry which is preliminary data.</text>
</comment>
<evidence type="ECO:0000313" key="10">
    <source>
        <dbReference type="Proteomes" id="UP001526430"/>
    </source>
</evidence>
<keyword evidence="10" id="KW-1185">Reference proteome</keyword>
<protein>
    <submittedName>
        <fullName evidence="9">Insulinase family protein</fullName>
    </submittedName>
</protein>
<keyword evidence="3" id="KW-0482">Metalloprotease</keyword>
<evidence type="ECO:0000256" key="5">
    <source>
        <dbReference type="SAM" id="MobiDB-lite"/>
    </source>
</evidence>
<dbReference type="Pfam" id="PF00675">
    <property type="entry name" value="Peptidase_M16"/>
    <property type="match status" value="1"/>
</dbReference>
<feature type="signal peptide" evidence="6">
    <location>
        <begin position="1"/>
        <end position="27"/>
    </location>
</feature>
<proteinExistence type="inferred from homology"/>
<feature type="chain" id="PRO_5046663931" evidence="6">
    <location>
        <begin position="28"/>
        <end position="471"/>
    </location>
</feature>
<reference evidence="9 10" key="1">
    <citation type="submission" date="2022-10" db="EMBL/GenBank/DDBJ databases">
        <title>Roseococcus glaciei nov., sp. nov., isolated from glacier.</title>
        <authorList>
            <person name="Liu Q."/>
            <person name="Xin Y.-H."/>
        </authorList>
    </citation>
    <scope>NUCLEOTIDE SEQUENCE [LARGE SCALE GENOMIC DNA]</scope>
    <source>
        <strain evidence="9 10">MDT2-1-1</strain>
    </source>
</reference>
<feature type="domain" description="Peptidase M16 N-terminal" evidence="7">
    <location>
        <begin position="65"/>
        <end position="202"/>
    </location>
</feature>
<feature type="region of interest" description="Disordered" evidence="5">
    <location>
        <begin position="263"/>
        <end position="282"/>
    </location>
</feature>
<dbReference type="Pfam" id="PF05193">
    <property type="entry name" value="Peptidase_M16_C"/>
    <property type="match status" value="1"/>
</dbReference>
<dbReference type="InterPro" id="IPR007863">
    <property type="entry name" value="Peptidase_M16_C"/>
</dbReference>
<dbReference type="InterPro" id="IPR011249">
    <property type="entry name" value="Metalloenz_LuxS/M16"/>
</dbReference>
<keyword evidence="3" id="KW-0378">Hydrolase</keyword>
<evidence type="ECO:0000256" key="6">
    <source>
        <dbReference type="SAM" id="SignalP"/>
    </source>
</evidence>
<feature type="domain" description="Peptidase M16 C-terminal" evidence="8">
    <location>
        <begin position="221"/>
        <end position="401"/>
    </location>
</feature>
<evidence type="ECO:0000259" key="8">
    <source>
        <dbReference type="Pfam" id="PF05193"/>
    </source>
</evidence>
<keyword evidence="3" id="KW-0645">Protease</keyword>
<accession>A0ABT3NVA9</accession>
<name>A0ABT3NVA9_9PROT</name>
<evidence type="ECO:0000256" key="4">
    <source>
        <dbReference type="RuleBase" id="RU004447"/>
    </source>
</evidence>
<gene>
    <name evidence="9" type="ORF">OF850_09395</name>
</gene>